<organism evidence="6 7">
    <name type="scientific">Lithocarpus litseifolius</name>
    <dbReference type="NCBI Taxonomy" id="425828"/>
    <lineage>
        <taxon>Eukaryota</taxon>
        <taxon>Viridiplantae</taxon>
        <taxon>Streptophyta</taxon>
        <taxon>Embryophyta</taxon>
        <taxon>Tracheophyta</taxon>
        <taxon>Spermatophyta</taxon>
        <taxon>Magnoliopsida</taxon>
        <taxon>eudicotyledons</taxon>
        <taxon>Gunneridae</taxon>
        <taxon>Pentapetalae</taxon>
        <taxon>rosids</taxon>
        <taxon>fabids</taxon>
        <taxon>Fagales</taxon>
        <taxon>Fagaceae</taxon>
        <taxon>Lithocarpus</taxon>
    </lineage>
</organism>
<evidence type="ECO:0000259" key="5">
    <source>
        <dbReference type="SMART" id="SM00856"/>
    </source>
</evidence>
<evidence type="ECO:0000313" key="6">
    <source>
        <dbReference type="EMBL" id="KAL0007613.1"/>
    </source>
</evidence>
<protein>
    <recommendedName>
        <fullName evidence="5">Pectinesterase inhibitor domain-containing protein</fullName>
    </recommendedName>
</protein>
<dbReference type="Pfam" id="PF04043">
    <property type="entry name" value="PMEI"/>
    <property type="match status" value="1"/>
</dbReference>
<dbReference type="FunFam" id="1.20.140.40:FF:000008">
    <property type="entry name" value="Invertase/pectin methylesterase inhibitor family protein"/>
    <property type="match status" value="1"/>
</dbReference>
<evidence type="ECO:0000256" key="2">
    <source>
        <dbReference type="ARBA" id="ARBA00023157"/>
    </source>
</evidence>
<dbReference type="InterPro" id="IPR006501">
    <property type="entry name" value="Pectinesterase_inhib_dom"/>
</dbReference>
<evidence type="ECO:0000256" key="1">
    <source>
        <dbReference type="ARBA" id="ARBA00022729"/>
    </source>
</evidence>
<comment type="similarity">
    <text evidence="3">Belongs to the PMEI family.</text>
</comment>
<keyword evidence="1 4" id="KW-0732">Signal</keyword>
<dbReference type="Proteomes" id="UP001459277">
    <property type="component" value="Unassembled WGS sequence"/>
</dbReference>
<name>A0AAW2DDA4_9ROSI</name>
<evidence type="ECO:0000256" key="4">
    <source>
        <dbReference type="SAM" id="SignalP"/>
    </source>
</evidence>
<dbReference type="Gene3D" id="1.20.140.40">
    <property type="entry name" value="Invertase/pectin methylesterase inhibitor family protein"/>
    <property type="match status" value="1"/>
</dbReference>
<keyword evidence="2" id="KW-1015">Disulfide bond</keyword>
<dbReference type="EMBL" id="JAZDWU010000003">
    <property type="protein sequence ID" value="KAL0007613.1"/>
    <property type="molecule type" value="Genomic_DNA"/>
</dbReference>
<comment type="caution">
    <text evidence="6">The sequence shown here is derived from an EMBL/GenBank/DDBJ whole genome shotgun (WGS) entry which is preliminary data.</text>
</comment>
<dbReference type="NCBIfam" id="TIGR01614">
    <property type="entry name" value="PME_inhib"/>
    <property type="match status" value="1"/>
</dbReference>
<dbReference type="SUPFAM" id="SSF101148">
    <property type="entry name" value="Plant invertase/pectin methylesterase inhibitor"/>
    <property type="match status" value="1"/>
</dbReference>
<dbReference type="SMART" id="SM00856">
    <property type="entry name" value="PMEI"/>
    <property type="match status" value="1"/>
</dbReference>
<dbReference type="GO" id="GO:0046910">
    <property type="term" value="F:pectinesterase inhibitor activity"/>
    <property type="evidence" value="ECO:0007669"/>
    <property type="project" value="InterPro"/>
</dbReference>
<feature type="signal peptide" evidence="4">
    <location>
        <begin position="1"/>
        <end position="28"/>
    </location>
</feature>
<dbReference type="PANTHER" id="PTHR36710">
    <property type="entry name" value="PECTINESTERASE INHIBITOR-LIKE"/>
    <property type="match status" value="1"/>
</dbReference>
<evidence type="ECO:0000256" key="3">
    <source>
        <dbReference type="ARBA" id="ARBA00038471"/>
    </source>
</evidence>
<evidence type="ECO:0000313" key="7">
    <source>
        <dbReference type="Proteomes" id="UP001459277"/>
    </source>
</evidence>
<dbReference type="InterPro" id="IPR052421">
    <property type="entry name" value="PCW_Enzyme_Inhibitor"/>
</dbReference>
<gene>
    <name evidence="6" type="ORF">SO802_009115</name>
</gene>
<dbReference type="AlphaFoldDB" id="A0AAW2DDA4"/>
<sequence>MTEMAPSFCVSFFFSLLLAILWICPTYGRLSVKVSENVLKEICSSHEDPPFCLQALKSDPHTPFVDLVGLTNISIHLVDVAANKTLALIRSLIKTADPELKKHLDDCLKMYDATIGDTEYAKTALKAHDYETVNVASGSCMINAETCTDTTTTSAPPLRQANKNMRYLCETFVVVSNHLL</sequence>
<keyword evidence="7" id="KW-1185">Reference proteome</keyword>
<dbReference type="InterPro" id="IPR035513">
    <property type="entry name" value="Invertase/methylesterase_inhib"/>
</dbReference>
<dbReference type="CDD" id="cd15797">
    <property type="entry name" value="PMEI"/>
    <property type="match status" value="1"/>
</dbReference>
<accession>A0AAW2DDA4</accession>
<reference evidence="6 7" key="1">
    <citation type="submission" date="2024-01" db="EMBL/GenBank/DDBJ databases">
        <title>A telomere-to-telomere, gap-free genome of sweet tea (Lithocarpus litseifolius).</title>
        <authorList>
            <person name="Zhou J."/>
        </authorList>
    </citation>
    <scope>NUCLEOTIDE SEQUENCE [LARGE SCALE GENOMIC DNA]</scope>
    <source>
        <strain evidence="6">Zhou-2022a</strain>
        <tissue evidence="6">Leaf</tissue>
    </source>
</reference>
<feature type="chain" id="PRO_5043363029" description="Pectinesterase inhibitor domain-containing protein" evidence="4">
    <location>
        <begin position="29"/>
        <end position="180"/>
    </location>
</feature>
<feature type="domain" description="Pectinesterase inhibitor" evidence="5">
    <location>
        <begin position="34"/>
        <end position="175"/>
    </location>
</feature>
<dbReference type="PANTHER" id="PTHR36710:SF4">
    <property type="entry name" value="PLANT INVERTASE_PECTIN METHYLESTERASE INHIBITOR SUPERFAMILY PROTEIN"/>
    <property type="match status" value="1"/>
</dbReference>
<dbReference type="InterPro" id="IPR034086">
    <property type="entry name" value="PMEI_plant"/>
</dbReference>
<proteinExistence type="inferred from homology"/>